<dbReference type="HOGENOM" id="CLU_160040_1_2_11"/>
<dbReference type="Proteomes" id="UP000004705">
    <property type="component" value="Chromosome"/>
</dbReference>
<dbReference type="EMBL" id="CM001466">
    <property type="protein sequence ID" value="EHY89560.1"/>
    <property type="molecule type" value="Genomic_DNA"/>
</dbReference>
<gene>
    <name evidence="8" type="ORF">SacazDRAFT_02668</name>
</gene>
<evidence type="ECO:0000313" key="8">
    <source>
        <dbReference type="EMBL" id="EHY89560.1"/>
    </source>
</evidence>
<organism evidence="8 9">
    <name type="scientific">Saccharomonospora azurea NA-128</name>
    <dbReference type="NCBI Taxonomy" id="882081"/>
    <lineage>
        <taxon>Bacteria</taxon>
        <taxon>Bacillati</taxon>
        <taxon>Actinomycetota</taxon>
        <taxon>Actinomycetes</taxon>
        <taxon>Pseudonocardiales</taxon>
        <taxon>Pseudonocardiaceae</taxon>
        <taxon>Saccharomonospora</taxon>
    </lineage>
</organism>
<evidence type="ECO:0000256" key="3">
    <source>
        <dbReference type="ARBA" id="ARBA00022475"/>
    </source>
</evidence>
<keyword evidence="6 7" id="KW-0472">Membrane</keyword>
<dbReference type="InterPro" id="IPR007341">
    <property type="entry name" value="Transgly_assoc"/>
</dbReference>
<comment type="similarity">
    <text evidence="2">Belongs to the UPF0410 family.</text>
</comment>
<evidence type="ECO:0000256" key="1">
    <source>
        <dbReference type="ARBA" id="ARBA00004651"/>
    </source>
</evidence>
<keyword evidence="4 7" id="KW-0812">Transmembrane</keyword>
<sequence length="117" mass="12188">MCAGLAINSGGYLYRVNDSGGEGARTMAISGIISAILIGLLLGALARFIVPGKQNIPIWLTIVVGIAAAFLGTAIARGLGYADTNGWDWLEFITQLVVAAIGVSIAASMYPRRHIKA</sequence>
<reference evidence="8 9" key="1">
    <citation type="journal article" date="2012" name="Stand. Genomic Sci.">
        <title>Genome sequence of the soil bacterium Saccharomonospora azurea type strain (NA-128(T)).</title>
        <authorList>
            <person name="Klenk H.P."/>
            <person name="Held B."/>
            <person name="Lucas S."/>
            <person name="Lapidus A."/>
            <person name="Copeland A."/>
            <person name="Hammon N."/>
            <person name="Pitluck S."/>
            <person name="Goodwin L.A."/>
            <person name="Han C."/>
            <person name="Tapia R."/>
            <person name="Brambilla E.M."/>
            <person name="Potter G."/>
            <person name="Land M."/>
            <person name="Ivanova N."/>
            <person name="Rohde M."/>
            <person name="Goker M."/>
            <person name="Detter J.C."/>
            <person name="Kyrpides N.C."/>
            <person name="Woyke T."/>
        </authorList>
    </citation>
    <scope>NUCLEOTIDE SEQUENCE [LARGE SCALE GENOMIC DNA]</scope>
    <source>
        <strain evidence="8 9">NA-128</strain>
    </source>
</reference>
<feature type="transmembrane region" description="Helical" evidence="7">
    <location>
        <begin position="27"/>
        <end position="46"/>
    </location>
</feature>
<proteinExistence type="inferred from homology"/>
<accession>H8G9M8</accession>
<keyword evidence="3" id="KW-1003">Cell membrane</keyword>
<keyword evidence="5 7" id="KW-1133">Transmembrane helix</keyword>
<dbReference type="PANTHER" id="PTHR33884:SF3">
    <property type="entry name" value="UPF0410 PROTEIN YMGE"/>
    <property type="match status" value="1"/>
</dbReference>
<evidence type="ECO:0000256" key="2">
    <source>
        <dbReference type="ARBA" id="ARBA00011006"/>
    </source>
</evidence>
<feature type="transmembrane region" description="Helical" evidence="7">
    <location>
        <begin position="58"/>
        <end position="80"/>
    </location>
</feature>
<evidence type="ECO:0000256" key="7">
    <source>
        <dbReference type="SAM" id="Phobius"/>
    </source>
</evidence>
<dbReference type="GO" id="GO:0005886">
    <property type="term" value="C:plasma membrane"/>
    <property type="evidence" value="ECO:0007669"/>
    <property type="project" value="UniProtKB-SubCell"/>
</dbReference>
<dbReference type="AlphaFoldDB" id="H8G9M8"/>
<name>H8G9M8_9PSEU</name>
<dbReference type="PANTHER" id="PTHR33884">
    <property type="entry name" value="UPF0410 PROTEIN YMGE"/>
    <property type="match status" value="1"/>
</dbReference>
<evidence type="ECO:0000256" key="5">
    <source>
        <dbReference type="ARBA" id="ARBA00022989"/>
    </source>
</evidence>
<evidence type="ECO:0000313" key="9">
    <source>
        <dbReference type="Proteomes" id="UP000004705"/>
    </source>
</evidence>
<evidence type="ECO:0000256" key="6">
    <source>
        <dbReference type="ARBA" id="ARBA00023136"/>
    </source>
</evidence>
<protein>
    <submittedName>
        <fullName evidence="8">Membrane protein</fullName>
    </submittedName>
</protein>
<comment type="subcellular location">
    <subcellularLocation>
        <location evidence="1">Cell membrane</location>
        <topology evidence="1">Multi-pass membrane protein</topology>
    </subcellularLocation>
</comment>
<keyword evidence="9" id="KW-1185">Reference proteome</keyword>
<feature type="transmembrane region" description="Helical" evidence="7">
    <location>
        <begin position="92"/>
        <end position="110"/>
    </location>
</feature>
<evidence type="ECO:0000256" key="4">
    <source>
        <dbReference type="ARBA" id="ARBA00022692"/>
    </source>
</evidence>